<evidence type="ECO:0000256" key="2">
    <source>
        <dbReference type="SAM" id="SignalP"/>
    </source>
</evidence>
<dbReference type="HOGENOM" id="CLU_1686393_0_0_1"/>
<sequence>MRSTLFTTVALLGLTTTATIVPNRVETAKRNTNVCPGIEYPRCCEVNDNGAVVACVYPGKVDSMEDFKNACKYMNRKDREEGKVRHKHKHGNERRRHRKEEESEDDEDGEEGGKGGEREEKEGGKEYRQGRQPMCCRSAEKSILPDLGPVLGRAVTDNDCSDLEG</sequence>
<feature type="region of interest" description="Disordered" evidence="1">
    <location>
        <begin position="78"/>
        <end position="133"/>
    </location>
</feature>
<feature type="signal peptide" evidence="2">
    <location>
        <begin position="1"/>
        <end position="19"/>
    </location>
</feature>
<name>W6Z1L6_COCMI</name>
<protein>
    <recommendedName>
        <fullName evidence="5">Extracellular membrane protein CFEM domain-containing protein</fullName>
    </recommendedName>
</protein>
<gene>
    <name evidence="3" type="ORF">COCMIDRAFT_100365</name>
</gene>
<dbReference type="Proteomes" id="UP000054032">
    <property type="component" value="Unassembled WGS sequence"/>
</dbReference>
<dbReference type="RefSeq" id="XP_007689891.1">
    <property type="nucleotide sequence ID" value="XM_007691701.1"/>
</dbReference>
<dbReference type="KEGG" id="bor:COCMIDRAFT_100365"/>
<feature type="chain" id="PRO_5004886369" description="Extracellular membrane protein CFEM domain-containing protein" evidence="2">
    <location>
        <begin position="20"/>
        <end position="165"/>
    </location>
</feature>
<proteinExistence type="predicted"/>
<evidence type="ECO:0000256" key="1">
    <source>
        <dbReference type="SAM" id="MobiDB-lite"/>
    </source>
</evidence>
<feature type="compositionally biased region" description="Basic residues" evidence="1">
    <location>
        <begin position="84"/>
        <end position="98"/>
    </location>
</feature>
<dbReference type="AlphaFoldDB" id="W6Z1L6"/>
<keyword evidence="4" id="KW-1185">Reference proteome</keyword>
<dbReference type="EMBL" id="KI964024">
    <property type="protein sequence ID" value="EUC43608.1"/>
    <property type="molecule type" value="Genomic_DNA"/>
</dbReference>
<evidence type="ECO:0000313" key="3">
    <source>
        <dbReference type="EMBL" id="EUC43608.1"/>
    </source>
</evidence>
<organism evidence="3 4">
    <name type="scientific">Bipolaris oryzae ATCC 44560</name>
    <dbReference type="NCBI Taxonomy" id="930090"/>
    <lineage>
        <taxon>Eukaryota</taxon>
        <taxon>Fungi</taxon>
        <taxon>Dikarya</taxon>
        <taxon>Ascomycota</taxon>
        <taxon>Pezizomycotina</taxon>
        <taxon>Dothideomycetes</taxon>
        <taxon>Pleosporomycetidae</taxon>
        <taxon>Pleosporales</taxon>
        <taxon>Pleosporineae</taxon>
        <taxon>Pleosporaceae</taxon>
        <taxon>Bipolaris</taxon>
    </lineage>
</organism>
<evidence type="ECO:0000313" key="4">
    <source>
        <dbReference type="Proteomes" id="UP000054032"/>
    </source>
</evidence>
<dbReference type="OrthoDB" id="3694879at2759"/>
<evidence type="ECO:0008006" key="5">
    <source>
        <dbReference type="Google" id="ProtNLM"/>
    </source>
</evidence>
<accession>W6Z1L6</accession>
<keyword evidence="2" id="KW-0732">Signal</keyword>
<feature type="region of interest" description="Disordered" evidence="1">
    <location>
        <begin position="146"/>
        <end position="165"/>
    </location>
</feature>
<feature type="compositionally biased region" description="Basic and acidic residues" evidence="1">
    <location>
        <begin position="111"/>
        <end position="129"/>
    </location>
</feature>
<dbReference type="GeneID" id="19117662"/>
<reference evidence="3 4" key="1">
    <citation type="journal article" date="2013" name="PLoS Genet.">
        <title>Comparative genome structure, secondary metabolite, and effector coding capacity across Cochliobolus pathogens.</title>
        <authorList>
            <person name="Condon B.J."/>
            <person name="Leng Y."/>
            <person name="Wu D."/>
            <person name="Bushley K.E."/>
            <person name="Ohm R.A."/>
            <person name="Otillar R."/>
            <person name="Martin J."/>
            <person name="Schackwitz W."/>
            <person name="Grimwood J."/>
            <person name="MohdZainudin N."/>
            <person name="Xue C."/>
            <person name="Wang R."/>
            <person name="Manning V.A."/>
            <person name="Dhillon B."/>
            <person name="Tu Z.J."/>
            <person name="Steffenson B.J."/>
            <person name="Salamov A."/>
            <person name="Sun H."/>
            <person name="Lowry S."/>
            <person name="LaButti K."/>
            <person name="Han J."/>
            <person name="Copeland A."/>
            <person name="Lindquist E."/>
            <person name="Barry K."/>
            <person name="Schmutz J."/>
            <person name="Baker S.E."/>
            <person name="Ciuffetti L.M."/>
            <person name="Grigoriev I.V."/>
            <person name="Zhong S."/>
            <person name="Turgeon B.G."/>
        </authorList>
    </citation>
    <scope>NUCLEOTIDE SEQUENCE [LARGE SCALE GENOMIC DNA]</scope>
    <source>
        <strain evidence="3 4">ATCC 44560</strain>
    </source>
</reference>